<gene>
    <name evidence="1" type="ORF">LCI18_000169</name>
</gene>
<evidence type="ECO:0000313" key="2">
    <source>
        <dbReference type="Proteomes" id="UP000830768"/>
    </source>
</evidence>
<dbReference type="EMBL" id="CP090030">
    <property type="protein sequence ID" value="UPK89234.1"/>
    <property type="molecule type" value="Genomic_DNA"/>
</dbReference>
<keyword evidence="2" id="KW-1185">Reference proteome</keyword>
<reference evidence="1" key="1">
    <citation type="submission" date="2021-11" db="EMBL/GenBank/DDBJ databases">
        <title>Fusarium solani-melongenae Genome sequencing and assembly.</title>
        <authorList>
            <person name="Xie S."/>
            <person name="Huang L."/>
            <person name="Zhang X."/>
        </authorList>
    </citation>
    <scope>NUCLEOTIDE SEQUENCE</scope>
    <source>
        <strain evidence="1">CRI 24-3</strain>
    </source>
</reference>
<accession>A0ACD3YJW7</accession>
<sequence>MAQRPKQSSVWVVKHKPTGLPELSGDHPTFVLEQANLPPLRKDQILVKALYYSNDPAQRSWIDPSIPKERLYVPPVDAGEPMRARGLGQVVDSTSANVAVGSIVRGNVNWREYTILDADSVFVIEPPPGLSSTHYLGALGNTGLTAYYGLVIVSEARKSDRIVVSGAAGATGSMVVQIAKKIVGATHVIGIAGSDEKCRWVEELGADKCLNYKSSHFERDLHEATSAGVDVFYDNVGGSILDTMLARMSRHGRIAACGAISEYNTSNPCVLKHYFHIISMRLHIRGFILFDYPPAEALEAQNLLQQAIVDGKLSISDGNETIVPTTFEDVPRTWLRLFDGNNTGKLVTRLVE</sequence>
<organism evidence="1 2">
    <name type="scientific">Fusarium solani subsp. cucurbitae</name>
    <name type="common">Neocosmosporum cucurbitae</name>
    <dbReference type="NCBI Taxonomy" id="2747967"/>
    <lineage>
        <taxon>Eukaryota</taxon>
        <taxon>Fungi</taxon>
        <taxon>Dikarya</taxon>
        <taxon>Ascomycota</taxon>
        <taxon>Pezizomycotina</taxon>
        <taxon>Sordariomycetes</taxon>
        <taxon>Hypocreomycetidae</taxon>
        <taxon>Hypocreales</taxon>
        <taxon>Nectriaceae</taxon>
        <taxon>Fusarium</taxon>
        <taxon>Fusarium solani species complex</taxon>
    </lineage>
</organism>
<dbReference type="Proteomes" id="UP000830768">
    <property type="component" value="Chromosome 1"/>
</dbReference>
<evidence type="ECO:0000313" key="1">
    <source>
        <dbReference type="EMBL" id="UPK89234.1"/>
    </source>
</evidence>
<proteinExistence type="predicted"/>
<protein>
    <submittedName>
        <fullName evidence="1">Uncharacterized protein</fullName>
    </submittedName>
</protein>
<name>A0ACD3YJW7_FUSSC</name>